<keyword evidence="1 9" id="KW-0963">Cytoplasm</keyword>
<evidence type="ECO:0000256" key="9">
    <source>
        <dbReference type="HAMAP-Rule" id="MF_02007"/>
    </source>
</evidence>
<keyword evidence="4 9" id="KW-0067">ATP-binding</keyword>
<name>A0ABT7BRU3_9CYAN</name>
<evidence type="ECO:0000259" key="11">
    <source>
        <dbReference type="SMART" id="SM00363"/>
    </source>
</evidence>
<dbReference type="HAMAP" id="MF_02007">
    <property type="entry name" value="Tyr_tRNA_synth_type2"/>
    <property type="match status" value="1"/>
</dbReference>
<dbReference type="PANTHER" id="PTHR11766">
    <property type="entry name" value="TYROSYL-TRNA SYNTHETASE"/>
    <property type="match status" value="1"/>
</dbReference>
<feature type="short sequence motif" description="'HIGH' region" evidence="9">
    <location>
        <begin position="51"/>
        <end position="60"/>
    </location>
</feature>
<evidence type="ECO:0000256" key="10">
    <source>
        <dbReference type="PROSITE-ProRule" id="PRU00182"/>
    </source>
</evidence>
<dbReference type="InterPro" id="IPR014729">
    <property type="entry name" value="Rossmann-like_a/b/a_fold"/>
</dbReference>
<evidence type="ECO:0000256" key="4">
    <source>
        <dbReference type="ARBA" id="ARBA00022840"/>
    </source>
</evidence>
<comment type="caution">
    <text evidence="12">The sequence shown here is derived from an EMBL/GenBank/DDBJ whole genome shotgun (WGS) entry which is preliminary data.</text>
</comment>
<evidence type="ECO:0000256" key="1">
    <source>
        <dbReference type="ARBA" id="ARBA00022490"/>
    </source>
</evidence>
<keyword evidence="5 10" id="KW-0694">RNA-binding</keyword>
<evidence type="ECO:0000256" key="7">
    <source>
        <dbReference type="ARBA" id="ARBA00023146"/>
    </source>
</evidence>
<feature type="binding site" evidence="9">
    <location>
        <position position="241"/>
    </location>
    <ligand>
        <name>ATP</name>
        <dbReference type="ChEBI" id="CHEBI:30616"/>
    </ligand>
</feature>
<feature type="domain" description="RNA-binding S4" evidence="11">
    <location>
        <begin position="336"/>
        <end position="401"/>
    </location>
</feature>
<accession>A0ABT7BRU3</accession>
<keyword evidence="3 9" id="KW-0547">Nucleotide-binding</keyword>
<comment type="similarity">
    <text evidence="9">Belongs to the class-I aminoacyl-tRNA synthetase family. TyrS type 2 subfamily.</text>
</comment>
<evidence type="ECO:0000256" key="2">
    <source>
        <dbReference type="ARBA" id="ARBA00022598"/>
    </source>
</evidence>
<dbReference type="NCBIfam" id="TIGR00234">
    <property type="entry name" value="tyrS"/>
    <property type="match status" value="1"/>
</dbReference>
<dbReference type="RefSeq" id="WP_283756550.1">
    <property type="nucleotide sequence ID" value="NZ_JAQOSQ010000001.1"/>
</dbReference>
<feature type="short sequence motif" description="'KMSKS' region" evidence="9">
    <location>
        <begin position="238"/>
        <end position="242"/>
    </location>
</feature>
<dbReference type="Gene3D" id="3.40.50.620">
    <property type="entry name" value="HUPs"/>
    <property type="match status" value="1"/>
</dbReference>
<evidence type="ECO:0000313" key="12">
    <source>
        <dbReference type="EMBL" id="MDJ1181901.1"/>
    </source>
</evidence>
<dbReference type="SUPFAM" id="SSF55174">
    <property type="entry name" value="Alpha-L RNA-binding motif"/>
    <property type="match status" value="1"/>
</dbReference>
<keyword evidence="6 9" id="KW-0648">Protein biosynthesis</keyword>
<dbReference type="Proteomes" id="UP001232992">
    <property type="component" value="Unassembled WGS sequence"/>
</dbReference>
<organism evidence="12 13">
    <name type="scientific">Roseofilum casamattae BLCC-M143</name>
    <dbReference type="NCBI Taxonomy" id="3022442"/>
    <lineage>
        <taxon>Bacteria</taxon>
        <taxon>Bacillati</taxon>
        <taxon>Cyanobacteriota</taxon>
        <taxon>Cyanophyceae</taxon>
        <taxon>Desertifilales</taxon>
        <taxon>Desertifilaceae</taxon>
        <taxon>Roseofilum</taxon>
        <taxon>Roseofilum casamattae</taxon>
    </lineage>
</organism>
<dbReference type="PROSITE" id="PS50889">
    <property type="entry name" value="S4"/>
    <property type="match status" value="1"/>
</dbReference>
<dbReference type="EC" id="6.1.1.1" evidence="9"/>
<dbReference type="InterPro" id="IPR024088">
    <property type="entry name" value="Tyr-tRNA-ligase_bac-type"/>
</dbReference>
<protein>
    <recommendedName>
        <fullName evidence="9">Tyrosine--tRNA ligase</fullName>
        <ecNumber evidence="9">6.1.1.1</ecNumber>
    </recommendedName>
    <alternativeName>
        <fullName evidence="9">Tyrosyl-tRNA synthetase</fullName>
        <shortName evidence="9">TyrRS</shortName>
    </alternativeName>
</protein>
<dbReference type="PANTHER" id="PTHR11766:SF1">
    <property type="entry name" value="TYROSINE--TRNA LIGASE"/>
    <property type="match status" value="1"/>
</dbReference>
<dbReference type="Gene3D" id="3.10.290.10">
    <property type="entry name" value="RNA-binding S4 domain"/>
    <property type="match status" value="1"/>
</dbReference>
<comment type="subcellular location">
    <subcellularLocation>
        <location evidence="9">Cytoplasm</location>
    </subcellularLocation>
</comment>
<evidence type="ECO:0000256" key="6">
    <source>
        <dbReference type="ARBA" id="ARBA00022917"/>
    </source>
</evidence>
<gene>
    <name evidence="9 12" type="primary">tyrS</name>
    <name evidence="12" type="ORF">PMH09_01715</name>
</gene>
<dbReference type="Pfam" id="PF00579">
    <property type="entry name" value="tRNA-synt_1b"/>
    <property type="match status" value="1"/>
</dbReference>
<dbReference type="GO" id="GO:0004831">
    <property type="term" value="F:tyrosine-tRNA ligase activity"/>
    <property type="evidence" value="ECO:0007669"/>
    <property type="project" value="UniProtKB-EC"/>
</dbReference>
<comment type="subunit">
    <text evidence="9">Homodimer.</text>
</comment>
<dbReference type="InterPro" id="IPR002305">
    <property type="entry name" value="aa-tRNA-synth_Ic"/>
</dbReference>
<dbReference type="SMART" id="SM00363">
    <property type="entry name" value="S4"/>
    <property type="match status" value="1"/>
</dbReference>
<dbReference type="CDD" id="cd00805">
    <property type="entry name" value="TyrRS_core"/>
    <property type="match status" value="1"/>
</dbReference>
<proteinExistence type="inferred from homology"/>
<dbReference type="Gene3D" id="1.10.240.10">
    <property type="entry name" value="Tyrosyl-Transfer RNA Synthetase"/>
    <property type="match status" value="1"/>
</dbReference>
<dbReference type="CDD" id="cd00165">
    <property type="entry name" value="S4"/>
    <property type="match status" value="1"/>
</dbReference>
<evidence type="ECO:0000256" key="8">
    <source>
        <dbReference type="ARBA" id="ARBA00048248"/>
    </source>
</evidence>
<evidence type="ECO:0000256" key="5">
    <source>
        <dbReference type="ARBA" id="ARBA00022884"/>
    </source>
</evidence>
<reference evidence="12 13" key="1">
    <citation type="submission" date="2023-01" db="EMBL/GenBank/DDBJ databases">
        <title>Novel diversity within Roseofilum (Cyanobacteria; Desertifilaceae) from marine benthic mats with descriptions of four novel species.</title>
        <authorList>
            <person name="Wang Y."/>
            <person name="Berthold D.E."/>
            <person name="Hu J."/>
            <person name="Lefler F.W."/>
            <person name="Laughinghouse H.D. IV."/>
        </authorList>
    </citation>
    <scope>NUCLEOTIDE SEQUENCE [LARGE SCALE GENOMIC DNA]</scope>
    <source>
        <strain evidence="12 13">BLCC-M143</strain>
    </source>
</reference>
<dbReference type="InterPro" id="IPR036986">
    <property type="entry name" value="S4_RNA-bd_sf"/>
</dbReference>
<keyword evidence="7 9" id="KW-0030">Aminoacyl-tRNA synthetase</keyword>
<evidence type="ECO:0000256" key="3">
    <source>
        <dbReference type="ARBA" id="ARBA00022741"/>
    </source>
</evidence>
<evidence type="ECO:0000313" key="13">
    <source>
        <dbReference type="Proteomes" id="UP001232992"/>
    </source>
</evidence>
<dbReference type="InterPro" id="IPR002307">
    <property type="entry name" value="Tyr-tRNA-ligase"/>
</dbReference>
<dbReference type="Pfam" id="PF01479">
    <property type="entry name" value="S4"/>
    <property type="match status" value="1"/>
</dbReference>
<dbReference type="InterPro" id="IPR002942">
    <property type="entry name" value="S4_RNA-bd"/>
</dbReference>
<comment type="catalytic activity">
    <reaction evidence="8 9">
        <text>tRNA(Tyr) + L-tyrosine + ATP = L-tyrosyl-tRNA(Tyr) + AMP + diphosphate + H(+)</text>
        <dbReference type="Rhea" id="RHEA:10220"/>
        <dbReference type="Rhea" id="RHEA-COMP:9706"/>
        <dbReference type="Rhea" id="RHEA-COMP:9707"/>
        <dbReference type="ChEBI" id="CHEBI:15378"/>
        <dbReference type="ChEBI" id="CHEBI:30616"/>
        <dbReference type="ChEBI" id="CHEBI:33019"/>
        <dbReference type="ChEBI" id="CHEBI:58315"/>
        <dbReference type="ChEBI" id="CHEBI:78442"/>
        <dbReference type="ChEBI" id="CHEBI:78536"/>
        <dbReference type="ChEBI" id="CHEBI:456215"/>
        <dbReference type="EC" id="6.1.1.1"/>
    </reaction>
</comment>
<comment type="function">
    <text evidence="9">Catalyzes the attachment of tyrosine to tRNA(Tyr) in a two-step reaction: tyrosine is first activated by ATP to form Tyr-AMP and then transferred to the acceptor end of tRNA(Tyr).</text>
</comment>
<dbReference type="InterPro" id="IPR024108">
    <property type="entry name" value="Tyr-tRNA-ligase_bac_2"/>
</dbReference>
<sequence>MTSTNSNPDWLYRGIEEIFPNRPESDDPDENLQHRLERSGQSLRVKLGIDPTGTDLHLGHSIAVRKLRAFQDAGHTAVLIIGDFTAQIGDPTGKSEVRRQLTPAQVEENAQTYLDQLRPILDFDTPGRLEIRYNSEWLSQLDLGKTLQLLATMTVGQMLAKEGFSERYNKENPIYLHEFLYPLMQGYDSVAVKADVELGGTDQKFNIAVGRDLQRHFGLRPQFGLLVPILLGTDGAQKMSKSLGNYVGLWENAVTMYSKLEKTPDAIITDYFELLTNLSLESLPENPRERQKALALDVVTQYKGESAALEAQKAALSQGQAGTIPEFSLGEIKFPVKLFYLVSAAGLAKGSSEARRLIQGGGVKLDGEKLSDPNLMLEDGDRIDGKVLQVGKNKFVRLVKS</sequence>
<dbReference type="PRINTS" id="PR01040">
    <property type="entry name" value="TRNASYNTHTYR"/>
</dbReference>
<keyword evidence="2 9" id="KW-0436">Ligase</keyword>
<dbReference type="EMBL" id="JAQOSQ010000001">
    <property type="protein sequence ID" value="MDJ1181901.1"/>
    <property type="molecule type" value="Genomic_DNA"/>
</dbReference>
<keyword evidence="13" id="KW-1185">Reference proteome</keyword>
<dbReference type="SUPFAM" id="SSF52374">
    <property type="entry name" value="Nucleotidylyl transferase"/>
    <property type="match status" value="1"/>
</dbReference>